<dbReference type="RefSeq" id="WP_248354664.1">
    <property type="nucleotide sequence ID" value="NZ_AP025591.1"/>
</dbReference>
<evidence type="ECO:0000313" key="2">
    <source>
        <dbReference type="Proteomes" id="UP001162891"/>
    </source>
</evidence>
<proteinExistence type="predicted"/>
<evidence type="ECO:0000313" key="1">
    <source>
        <dbReference type="EMBL" id="BDG05645.1"/>
    </source>
</evidence>
<dbReference type="Gene3D" id="3.90.1140.10">
    <property type="entry name" value="Cyclic phosphodiesterase"/>
    <property type="match status" value="1"/>
</dbReference>
<dbReference type="SUPFAM" id="SSF55144">
    <property type="entry name" value="LigT-like"/>
    <property type="match status" value="1"/>
</dbReference>
<sequence>MATTPQSALVLIPPPDVWPPIQAIRRVHDRQVRRWMPHVTLLYPFVHRAALEQATPAARAALGAIPPFEVSLGRFEVFPHRGGTFTVWLAPEPKEALVALHAALVRAFPRCDDGNRFAGGFTPHLSVGQARGPEALDEFQRELGGWMPVVFSARHVTIIVRDPPPHDVFRTFAEARLGEPQGD</sequence>
<protein>
    <recommendedName>
        <fullName evidence="3">2'-5' RNA ligase family protein</fullName>
    </recommendedName>
</protein>
<gene>
    <name evidence="1" type="ORF">AMOR_46410</name>
</gene>
<accession>A0ABM7X1J5</accession>
<name>A0ABM7X1J5_9BACT</name>
<dbReference type="Pfam" id="PF13563">
    <property type="entry name" value="2_5_RNA_ligase2"/>
    <property type="match status" value="1"/>
</dbReference>
<dbReference type="Proteomes" id="UP001162891">
    <property type="component" value="Chromosome"/>
</dbReference>
<dbReference type="PANTHER" id="PTHR37474">
    <property type="entry name" value="RNA LIGASE/CYCLIC NUCLEOTIDE PHOSPHODIESTERASE"/>
    <property type="match status" value="1"/>
</dbReference>
<organism evidence="1 2">
    <name type="scientific">Anaeromyxobacter oryzae</name>
    <dbReference type="NCBI Taxonomy" id="2918170"/>
    <lineage>
        <taxon>Bacteria</taxon>
        <taxon>Pseudomonadati</taxon>
        <taxon>Myxococcota</taxon>
        <taxon>Myxococcia</taxon>
        <taxon>Myxococcales</taxon>
        <taxon>Cystobacterineae</taxon>
        <taxon>Anaeromyxobacteraceae</taxon>
        <taxon>Anaeromyxobacter</taxon>
    </lineage>
</organism>
<dbReference type="InterPro" id="IPR009097">
    <property type="entry name" value="Cyclic_Pdiesterase"/>
</dbReference>
<dbReference type="EMBL" id="AP025591">
    <property type="protein sequence ID" value="BDG05645.1"/>
    <property type="molecule type" value="Genomic_DNA"/>
</dbReference>
<reference evidence="2" key="1">
    <citation type="journal article" date="2022" name="Int. J. Syst. Evol. Microbiol.">
        <title>Anaeromyxobacter oryzae sp. nov., Anaeromyxobacter diazotrophicus sp. nov. and Anaeromyxobacter paludicola sp. nov., isolated from paddy soils.</title>
        <authorList>
            <person name="Itoh H."/>
            <person name="Xu Z."/>
            <person name="Mise K."/>
            <person name="Masuda Y."/>
            <person name="Ushijima N."/>
            <person name="Hayakawa C."/>
            <person name="Shiratori Y."/>
            <person name="Senoo K."/>
        </authorList>
    </citation>
    <scope>NUCLEOTIDE SEQUENCE [LARGE SCALE GENOMIC DNA]</scope>
    <source>
        <strain evidence="2">Red232</strain>
    </source>
</reference>
<keyword evidence="2" id="KW-1185">Reference proteome</keyword>
<evidence type="ECO:0008006" key="3">
    <source>
        <dbReference type="Google" id="ProtNLM"/>
    </source>
</evidence>
<dbReference type="PANTHER" id="PTHR37474:SF1">
    <property type="entry name" value="2'-5' RNA LIGASE FAMILY PROTEIN"/>
    <property type="match status" value="1"/>
</dbReference>